<proteinExistence type="predicted"/>
<dbReference type="RefSeq" id="WP_093245889.1">
    <property type="nucleotide sequence ID" value="NZ_FNQF01000015.1"/>
</dbReference>
<feature type="domain" description="Thioredoxin" evidence="1">
    <location>
        <begin position="1"/>
        <end position="157"/>
    </location>
</feature>
<sequence>MQGFFVLVFLIFSQYVQGQSQVEWIQFQDLQSEIDETPQAVFIFFHADWCVYCKKMELAAFKKAPVINLLNQNFINVKMHAESTDEILFDGQVFKNREVNNRRQSYHEIPLILAERHQDNMTLPLSVILDKNFKIIRRYFRYLSPQEMEKELKEVISVLNDK</sequence>
<name>A0A1H4DTZ8_9FLAO</name>
<accession>A0A1H4DTZ8</accession>
<dbReference type="Gene3D" id="3.40.30.10">
    <property type="entry name" value="Glutaredoxin"/>
    <property type="match status" value="1"/>
</dbReference>
<evidence type="ECO:0000259" key="1">
    <source>
        <dbReference type="PROSITE" id="PS51352"/>
    </source>
</evidence>
<dbReference type="Proteomes" id="UP000198820">
    <property type="component" value="Unassembled WGS sequence"/>
</dbReference>
<dbReference type="EMBL" id="FNQF01000015">
    <property type="protein sequence ID" value="SEA75979.1"/>
    <property type="molecule type" value="Genomic_DNA"/>
</dbReference>
<dbReference type="InterPro" id="IPR013766">
    <property type="entry name" value="Thioredoxin_domain"/>
</dbReference>
<dbReference type="STRING" id="908615.SAMN05421540_1156"/>
<dbReference type="SUPFAM" id="SSF52833">
    <property type="entry name" value="Thioredoxin-like"/>
    <property type="match status" value="1"/>
</dbReference>
<gene>
    <name evidence="2" type="ORF">SAMN05421540_1156</name>
</gene>
<dbReference type="PROSITE" id="PS51352">
    <property type="entry name" value="THIOREDOXIN_2"/>
    <property type="match status" value="1"/>
</dbReference>
<dbReference type="InterPro" id="IPR036249">
    <property type="entry name" value="Thioredoxin-like_sf"/>
</dbReference>
<reference evidence="2 3" key="1">
    <citation type="submission" date="2016-10" db="EMBL/GenBank/DDBJ databases">
        <authorList>
            <person name="de Groot N.N."/>
        </authorList>
    </citation>
    <scope>NUCLEOTIDE SEQUENCE [LARGE SCALE GENOMIC DNA]</scope>
    <source>
        <strain evidence="2 3">DSM 23581</strain>
    </source>
</reference>
<organism evidence="2 3">
    <name type="scientific">Psychroflexus halocasei</name>
    <dbReference type="NCBI Taxonomy" id="908615"/>
    <lineage>
        <taxon>Bacteria</taxon>
        <taxon>Pseudomonadati</taxon>
        <taxon>Bacteroidota</taxon>
        <taxon>Flavobacteriia</taxon>
        <taxon>Flavobacteriales</taxon>
        <taxon>Flavobacteriaceae</taxon>
        <taxon>Psychroflexus</taxon>
    </lineage>
</organism>
<keyword evidence="3" id="KW-1185">Reference proteome</keyword>
<evidence type="ECO:0000313" key="3">
    <source>
        <dbReference type="Proteomes" id="UP000198820"/>
    </source>
</evidence>
<protein>
    <submittedName>
        <fullName evidence="2">Thioredoxin-related protein</fullName>
    </submittedName>
</protein>
<evidence type="ECO:0000313" key="2">
    <source>
        <dbReference type="EMBL" id="SEA75979.1"/>
    </source>
</evidence>
<dbReference type="AlphaFoldDB" id="A0A1H4DTZ8"/>
<dbReference type="Pfam" id="PF13899">
    <property type="entry name" value="Thioredoxin_7"/>
    <property type="match status" value="1"/>
</dbReference>